<protein>
    <submittedName>
        <fullName evidence="1">Uncharacterized protein</fullName>
    </submittedName>
</protein>
<gene>
    <name evidence="1" type="ORF">QF034_008194</name>
</gene>
<comment type="caution">
    <text evidence="1">The sequence shown here is derived from an EMBL/GenBank/DDBJ whole genome shotgun (WGS) entry which is preliminary data.</text>
</comment>
<organism evidence="1 2">
    <name type="scientific">Streptomyces africanus</name>
    <dbReference type="NCBI Taxonomy" id="231024"/>
    <lineage>
        <taxon>Bacteria</taxon>
        <taxon>Bacillati</taxon>
        <taxon>Actinomycetota</taxon>
        <taxon>Actinomycetes</taxon>
        <taxon>Kitasatosporales</taxon>
        <taxon>Streptomycetaceae</taxon>
        <taxon>Streptomyces</taxon>
    </lineage>
</organism>
<name>A0ABU0R2S8_9ACTN</name>
<sequence length="73" mass="7619">MTQANMLAPSLVGVMPGTPQAAWTGSADRGMDALGWTAGQVSLQVISVIEASPARATNLLRALLVLTNLELDR</sequence>
<reference evidence="1 2" key="1">
    <citation type="submission" date="2023-07" db="EMBL/GenBank/DDBJ databases">
        <title>Comparative genomics of wheat-associated soil bacteria to identify genetic determinants of phenazine resistance.</title>
        <authorList>
            <person name="Mouncey N."/>
        </authorList>
    </citation>
    <scope>NUCLEOTIDE SEQUENCE [LARGE SCALE GENOMIC DNA]</scope>
    <source>
        <strain evidence="1 2">B3I12</strain>
    </source>
</reference>
<evidence type="ECO:0000313" key="1">
    <source>
        <dbReference type="EMBL" id="MDQ0753963.1"/>
    </source>
</evidence>
<accession>A0ABU0R2S8</accession>
<dbReference type="EMBL" id="JAUSYP010000001">
    <property type="protein sequence ID" value="MDQ0753963.1"/>
    <property type="molecule type" value="Genomic_DNA"/>
</dbReference>
<evidence type="ECO:0000313" key="2">
    <source>
        <dbReference type="Proteomes" id="UP001232755"/>
    </source>
</evidence>
<keyword evidence="2" id="KW-1185">Reference proteome</keyword>
<proteinExistence type="predicted"/>
<dbReference type="Proteomes" id="UP001232755">
    <property type="component" value="Unassembled WGS sequence"/>
</dbReference>